<name>A0A3P3XF67_9SPIR</name>
<keyword evidence="3" id="KW-0786">Thiamine pyrophosphate</keyword>
<evidence type="ECO:0000256" key="3">
    <source>
        <dbReference type="ARBA" id="ARBA00023052"/>
    </source>
</evidence>
<dbReference type="SUPFAM" id="SSF52518">
    <property type="entry name" value="Thiamin diphosphate-binding fold (THDP-binding)"/>
    <property type="match status" value="1"/>
</dbReference>
<evidence type="ECO:0000256" key="4">
    <source>
        <dbReference type="SAM" id="Phobius"/>
    </source>
</evidence>
<feature type="domain" description="Transketolase N-terminal" evidence="5">
    <location>
        <begin position="12"/>
        <end position="277"/>
    </location>
</feature>
<sequence>MNTHEIQALERKAREIRGLTIEEIGYLGVGHIGGALSIVDLLVLLYHKHMNINPKEPGWPERDMLVLSKGHAGPALYATLADKGYFPLDWLLTLNKGGTNLPSHCDRTKTPGIDMTTGSLGQGLSAAAGLALGRAMDRKPGFVYCIIGDGESNEGQVWEAAMFAAHRKLSNLIAFADWNGMQIDGLTKEIIDMDDIVAKWTAFGWHARMVDGHDFAAMDKAIEEAKRRAAPGIERPSMIVLRTIKGKGASFCEGQVTNHNMSYGIPQTKEALAALGVPARLIPELVHGA</sequence>
<organism evidence="6">
    <name type="scientific">uncultured spirochete</name>
    <dbReference type="NCBI Taxonomy" id="156406"/>
    <lineage>
        <taxon>Bacteria</taxon>
        <taxon>Pseudomonadati</taxon>
        <taxon>Spirochaetota</taxon>
        <taxon>Spirochaetia</taxon>
        <taxon>Spirochaetales</taxon>
        <taxon>environmental samples</taxon>
    </lineage>
</organism>
<dbReference type="PANTHER" id="PTHR47514:SF1">
    <property type="entry name" value="TRANSKETOLASE N-TERMINAL SECTION-RELATED"/>
    <property type="match status" value="1"/>
</dbReference>
<comment type="similarity">
    <text evidence="2">Belongs to the transketolase family.</text>
</comment>
<evidence type="ECO:0000313" key="6">
    <source>
        <dbReference type="EMBL" id="SLM09741.1"/>
    </source>
</evidence>
<proteinExistence type="inferred from homology"/>
<dbReference type="EC" id="2.2.1.1" evidence="6"/>
<feature type="transmembrane region" description="Helical" evidence="4">
    <location>
        <begin position="24"/>
        <end position="46"/>
    </location>
</feature>
<evidence type="ECO:0000259" key="5">
    <source>
        <dbReference type="Pfam" id="PF00456"/>
    </source>
</evidence>
<keyword evidence="4" id="KW-0812">Transmembrane</keyword>
<reference evidence="6" key="1">
    <citation type="submission" date="2017-02" db="EMBL/GenBank/DDBJ databases">
        <authorList>
            <person name="Regsiter A."/>
            <person name="William W."/>
        </authorList>
    </citation>
    <scope>NUCLEOTIDE SEQUENCE</scope>
    <source>
        <strain evidence="6">Bib</strain>
    </source>
</reference>
<dbReference type="GO" id="GO:0004802">
    <property type="term" value="F:transketolase activity"/>
    <property type="evidence" value="ECO:0007669"/>
    <property type="project" value="UniProtKB-EC"/>
</dbReference>
<dbReference type="Pfam" id="PF00456">
    <property type="entry name" value="Transketolase_N"/>
    <property type="match status" value="1"/>
</dbReference>
<dbReference type="PANTHER" id="PTHR47514">
    <property type="entry name" value="TRANSKETOLASE N-TERMINAL SECTION-RELATED"/>
    <property type="match status" value="1"/>
</dbReference>
<gene>
    <name evidence="6" type="ORF">SPIROBIBN47_10036</name>
</gene>
<accession>A0A3P3XF67</accession>
<dbReference type="InterPro" id="IPR005474">
    <property type="entry name" value="Transketolase_N"/>
</dbReference>
<protein>
    <submittedName>
        <fullName evidence="6">Putative transketolase N-terminal section</fullName>
        <ecNumber evidence="6">2.2.1.1</ecNumber>
    </submittedName>
</protein>
<keyword evidence="6" id="KW-0808">Transferase</keyword>
<dbReference type="Gene3D" id="3.40.50.970">
    <property type="match status" value="1"/>
</dbReference>
<dbReference type="InterPro" id="IPR029061">
    <property type="entry name" value="THDP-binding"/>
</dbReference>
<dbReference type="EMBL" id="FWDM01000001">
    <property type="protein sequence ID" value="SLM09741.1"/>
    <property type="molecule type" value="Genomic_DNA"/>
</dbReference>
<evidence type="ECO:0000256" key="2">
    <source>
        <dbReference type="ARBA" id="ARBA00007131"/>
    </source>
</evidence>
<comment type="cofactor">
    <cofactor evidence="1">
        <name>thiamine diphosphate</name>
        <dbReference type="ChEBI" id="CHEBI:58937"/>
    </cofactor>
</comment>
<dbReference type="AlphaFoldDB" id="A0A3P3XF67"/>
<dbReference type="CDD" id="cd02012">
    <property type="entry name" value="TPP_TK"/>
    <property type="match status" value="1"/>
</dbReference>
<keyword evidence="4" id="KW-0472">Membrane</keyword>
<keyword evidence="4" id="KW-1133">Transmembrane helix</keyword>
<evidence type="ECO:0000256" key="1">
    <source>
        <dbReference type="ARBA" id="ARBA00001964"/>
    </source>
</evidence>